<comment type="similarity">
    <text evidence="2">Belongs to the MscS (TC 1.A.23) family.</text>
</comment>
<dbReference type="GO" id="GO:0005262">
    <property type="term" value="F:calcium channel activity"/>
    <property type="evidence" value="ECO:0007669"/>
    <property type="project" value="TreeGrafter"/>
</dbReference>
<proteinExistence type="inferred from homology"/>
<feature type="domain" description="Mechanosensitive ion channel protein Msy1/2-like transmembrane" evidence="5">
    <location>
        <begin position="49"/>
        <end position="212"/>
    </location>
</feature>
<evidence type="ECO:0000259" key="5">
    <source>
        <dbReference type="Pfam" id="PF25886"/>
    </source>
</evidence>
<name>A0A2V1D1S5_9PLEO</name>
<organism evidence="6 7">
    <name type="scientific">Periconia macrospinosa</name>
    <dbReference type="NCBI Taxonomy" id="97972"/>
    <lineage>
        <taxon>Eukaryota</taxon>
        <taxon>Fungi</taxon>
        <taxon>Dikarya</taxon>
        <taxon>Ascomycota</taxon>
        <taxon>Pezizomycotina</taxon>
        <taxon>Dothideomycetes</taxon>
        <taxon>Pleosporomycetidae</taxon>
        <taxon>Pleosporales</taxon>
        <taxon>Massarineae</taxon>
        <taxon>Periconiaceae</taxon>
        <taxon>Periconia</taxon>
    </lineage>
</organism>
<dbReference type="PANTHER" id="PTHR31323:SF14">
    <property type="entry name" value="MECHANOSENSITIVE ION CHANNEL PROTEIN MSY2"/>
    <property type="match status" value="1"/>
</dbReference>
<keyword evidence="4" id="KW-0472">Membrane</keyword>
<dbReference type="InterPro" id="IPR058650">
    <property type="entry name" value="Msy1/2-like"/>
</dbReference>
<evidence type="ECO:0000256" key="2">
    <source>
        <dbReference type="ARBA" id="ARBA00008017"/>
    </source>
</evidence>
<reference evidence="6 7" key="1">
    <citation type="journal article" date="2018" name="Sci. Rep.">
        <title>Comparative genomics provides insights into the lifestyle and reveals functional heterogeneity of dark septate endophytic fungi.</title>
        <authorList>
            <person name="Knapp D.G."/>
            <person name="Nemeth J.B."/>
            <person name="Barry K."/>
            <person name="Hainaut M."/>
            <person name="Henrissat B."/>
            <person name="Johnson J."/>
            <person name="Kuo A."/>
            <person name="Lim J.H.P."/>
            <person name="Lipzen A."/>
            <person name="Nolan M."/>
            <person name="Ohm R.A."/>
            <person name="Tamas L."/>
            <person name="Grigoriev I.V."/>
            <person name="Spatafora J.W."/>
            <person name="Nagy L.G."/>
            <person name="Kovacs G.M."/>
        </authorList>
    </citation>
    <scope>NUCLEOTIDE SEQUENCE [LARGE SCALE GENOMIC DNA]</scope>
    <source>
        <strain evidence="6 7">DSE2036</strain>
    </source>
</reference>
<keyword evidence="4" id="KW-0812">Transmembrane</keyword>
<feature type="transmembrane region" description="Helical" evidence="4">
    <location>
        <begin position="150"/>
        <end position="167"/>
    </location>
</feature>
<feature type="transmembrane region" description="Helical" evidence="4">
    <location>
        <begin position="187"/>
        <end position="212"/>
    </location>
</feature>
<evidence type="ECO:0000313" key="7">
    <source>
        <dbReference type="Proteomes" id="UP000244855"/>
    </source>
</evidence>
<feature type="region of interest" description="Disordered" evidence="3">
    <location>
        <begin position="1"/>
        <end position="23"/>
    </location>
</feature>
<dbReference type="GO" id="GO:0016020">
    <property type="term" value="C:membrane"/>
    <property type="evidence" value="ECO:0007669"/>
    <property type="project" value="UniProtKB-SubCell"/>
</dbReference>
<evidence type="ECO:0000313" key="6">
    <source>
        <dbReference type="EMBL" id="PVH91214.1"/>
    </source>
</evidence>
<dbReference type="PANTHER" id="PTHR31323">
    <property type="entry name" value="MECHANOSENSITIVE ION CHANNEL PROTEIN MSY2"/>
    <property type="match status" value="1"/>
</dbReference>
<feature type="transmembrane region" description="Helical" evidence="4">
    <location>
        <begin position="412"/>
        <end position="431"/>
    </location>
</feature>
<dbReference type="OrthoDB" id="544685at2759"/>
<dbReference type="SUPFAM" id="SSF50182">
    <property type="entry name" value="Sm-like ribonucleoproteins"/>
    <property type="match status" value="1"/>
</dbReference>
<feature type="transmembrane region" description="Helical" evidence="4">
    <location>
        <begin position="443"/>
        <end position="467"/>
    </location>
</feature>
<evidence type="ECO:0000256" key="4">
    <source>
        <dbReference type="SAM" id="Phobius"/>
    </source>
</evidence>
<dbReference type="AlphaFoldDB" id="A0A2V1D1S5"/>
<evidence type="ECO:0000256" key="1">
    <source>
        <dbReference type="ARBA" id="ARBA00004127"/>
    </source>
</evidence>
<gene>
    <name evidence="6" type="ORF">DM02DRAFT_664237</name>
</gene>
<dbReference type="EMBL" id="KZ805926">
    <property type="protein sequence ID" value="PVH91214.1"/>
    <property type="molecule type" value="Genomic_DNA"/>
</dbReference>
<keyword evidence="4" id="KW-1133">Transmembrane helix</keyword>
<dbReference type="Proteomes" id="UP000244855">
    <property type="component" value="Unassembled WGS sequence"/>
</dbReference>
<dbReference type="PIRSF" id="PIRSF017209">
    <property type="entry name" value="Memb_At2g17000_prd"/>
    <property type="match status" value="1"/>
</dbReference>
<dbReference type="GO" id="GO:0006874">
    <property type="term" value="P:intracellular calcium ion homeostasis"/>
    <property type="evidence" value="ECO:0007669"/>
    <property type="project" value="TreeGrafter"/>
</dbReference>
<comment type="subcellular location">
    <subcellularLocation>
        <location evidence="1">Endomembrane system</location>
        <topology evidence="1">Multi-pass membrane protein</topology>
    </subcellularLocation>
</comment>
<keyword evidence="7" id="KW-1185">Reference proteome</keyword>
<feature type="transmembrane region" description="Helical" evidence="4">
    <location>
        <begin position="65"/>
        <end position="82"/>
    </location>
</feature>
<evidence type="ECO:0000256" key="3">
    <source>
        <dbReference type="SAM" id="MobiDB-lite"/>
    </source>
</evidence>
<dbReference type="Pfam" id="PF25886">
    <property type="entry name" value="Msy1"/>
    <property type="match status" value="1"/>
</dbReference>
<protein>
    <recommendedName>
        <fullName evidence="5">Mechanosensitive ion channel protein Msy1/2-like transmembrane domain-containing protein</fullName>
    </recommendedName>
</protein>
<sequence length="661" mass="72974">MDSANHRSNHSEPSYRLHRSGSTQSRRAASIEAALNSQEDEQQTSLNTLGRLYVKVLHFSIITRYALYVAPFALILAVPVILSQTKVIRASVAGADQRGFWIWIELVWLSLWASKLAAHFLPTAVELFAGVVSPGVRHYTLLLSAVEQPVSFVLWMTVVQVTFPVLVRPVAARQTSQPRWISNVKSVLLALLICTCFLLAERTFIQLVSISYRRKQFRHKMKDLKRRIHLLSLLYDASMARFPDHCVEFVELDRAIQPHPLHDAFPTRWSPSGIPMRLVHRAGRFSSRLTTAFGAVAQEAIGQKMHDPASASSVVLRAMMDPRSAEALAERIWASLVATGSSSLCQDDLAKALGSDRQAEAEELFVALDLNESRGLSSAELTSAVAEWGAQYISINDSIHDVGQAIKALDSLLFATALIVCCLVLVAFLSPSFVGTLAASATALLSLSFAFATTCQEVLGSCIFLFIKHPYDTGDRVEIANQQLVVDRISLLYTVFQHVESGEATQAPHIVLNNLWIGNISRSRVMGEQMRISLAFDTSFEDIDVLKGEMTKFLREPNSHRYFCPDLAVDVIGIAETDKLELRVQIQYKGNFSDEAMRLSQRCRFMRALVSALRSIPLHGPGGGDAVLGSAERPTWSVSVSPAEARAAREKLLGSCGPTSR</sequence>
<dbReference type="InterPro" id="IPR016688">
    <property type="entry name" value="MscS-like_plants/fungi"/>
</dbReference>
<accession>A0A2V1D1S5</accession>
<dbReference type="InterPro" id="IPR010920">
    <property type="entry name" value="LSM_dom_sf"/>
</dbReference>